<proteinExistence type="predicted"/>
<gene>
    <name evidence="2" type="ORF">H5410_056642</name>
</gene>
<evidence type="ECO:0000256" key="1">
    <source>
        <dbReference type="SAM" id="MobiDB-lite"/>
    </source>
</evidence>
<feature type="compositionally biased region" description="Polar residues" evidence="1">
    <location>
        <begin position="52"/>
        <end position="61"/>
    </location>
</feature>
<dbReference type="EMBL" id="JACXVP010000011">
    <property type="protein sequence ID" value="KAG5576508.1"/>
    <property type="molecule type" value="Genomic_DNA"/>
</dbReference>
<dbReference type="AlphaFoldDB" id="A0A9J5WMV5"/>
<evidence type="ECO:0000313" key="2">
    <source>
        <dbReference type="EMBL" id="KAG5576508.1"/>
    </source>
</evidence>
<feature type="compositionally biased region" description="Basic and acidic residues" evidence="1">
    <location>
        <begin position="68"/>
        <end position="82"/>
    </location>
</feature>
<reference evidence="2 3" key="1">
    <citation type="submission" date="2020-09" db="EMBL/GenBank/DDBJ databases">
        <title>De no assembly of potato wild relative species, Solanum commersonii.</title>
        <authorList>
            <person name="Cho K."/>
        </authorList>
    </citation>
    <scope>NUCLEOTIDE SEQUENCE [LARGE SCALE GENOMIC DNA]</scope>
    <source>
        <strain evidence="2">LZ3.2</strain>
        <tissue evidence="2">Leaf</tissue>
    </source>
</reference>
<sequence length="133" mass="15301">MEQLTSFLMAKDINWPILAKSGEVSVPQGDGWLDFEEWGEKVIRRAIRRAGSSSLNGSAAKSLSWGCGEKEKEKSRSERKSPEPIVLQNKMETLHIKKRRKRKRKEKKEKESRGIKVQKKLGFQAIHEERIIG</sequence>
<protein>
    <submittedName>
        <fullName evidence="2">Uncharacterized protein</fullName>
    </submittedName>
</protein>
<keyword evidence="3" id="KW-1185">Reference proteome</keyword>
<evidence type="ECO:0000313" key="3">
    <source>
        <dbReference type="Proteomes" id="UP000824120"/>
    </source>
</evidence>
<organism evidence="2 3">
    <name type="scientific">Solanum commersonii</name>
    <name type="common">Commerson's wild potato</name>
    <name type="synonym">Commerson's nightshade</name>
    <dbReference type="NCBI Taxonomy" id="4109"/>
    <lineage>
        <taxon>Eukaryota</taxon>
        <taxon>Viridiplantae</taxon>
        <taxon>Streptophyta</taxon>
        <taxon>Embryophyta</taxon>
        <taxon>Tracheophyta</taxon>
        <taxon>Spermatophyta</taxon>
        <taxon>Magnoliopsida</taxon>
        <taxon>eudicotyledons</taxon>
        <taxon>Gunneridae</taxon>
        <taxon>Pentapetalae</taxon>
        <taxon>asterids</taxon>
        <taxon>lamiids</taxon>
        <taxon>Solanales</taxon>
        <taxon>Solanaceae</taxon>
        <taxon>Solanoideae</taxon>
        <taxon>Solaneae</taxon>
        <taxon>Solanum</taxon>
    </lineage>
</organism>
<feature type="compositionally biased region" description="Basic residues" evidence="1">
    <location>
        <begin position="96"/>
        <end position="107"/>
    </location>
</feature>
<dbReference type="Proteomes" id="UP000824120">
    <property type="component" value="Chromosome 11"/>
</dbReference>
<comment type="caution">
    <text evidence="2">The sequence shown here is derived from an EMBL/GenBank/DDBJ whole genome shotgun (WGS) entry which is preliminary data.</text>
</comment>
<name>A0A9J5WMV5_SOLCO</name>
<feature type="region of interest" description="Disordered" evidence="1">
    <location>
        <begin position="52"/>
        <end position="116"/>
    </location>
</feature>
<accession>A0A9J5WMV5</accession>